<sequence length="36" mass="4037">MELGNGFSGVAGTWGNVQSLMLNYGASWMTWFFFND</sequence>
<dbReference type="Proteomes" id="UP000593579">
    <property type="component" value="Unassembled WGS sequence"/>
</dbReference>
<reference evidence="1 2" key="1">
    <citation type="journal article" date="2019" name="Genome Biol. Evol.">
        <title>Insights into the evolution of the New World diploid cottons (Gossypium, subgenus Houzingenia) based on genome sequencing.</title>
        <authorList>
            <person name="Grover C.E."/>
            <person name="Arick M.A. 2nd"/>
            <person name="Thrash A."/>
            <person name="Conover J.L."/>
            <person name="Sanders W.S."/>
            <person name="Peterson D.G."/>
            <person name="Frelichowski J.E."/>
            <person name="Scheffler J.A."/>
            <person name="Scheffler B.E."/>
            <person name="Wendel J.F."/>
        </authorList>
    </citation>
    <scope>NUCLEOTIDE SEQUENCE [LARGE SCALE GENOMIC DNA]</scope>
    <source>
        <strain evidence="1">5</strain>
        <tissue evidence="1">Leaf</tissue>
    </source>
</reference>
<evidence type="ECO:0000313" key="2">
    <source>
        <dbReference type="Proteomes" id="UP000593579"/>
    </source>
</evidence>
<protein>
    <submittedName>
        <fullName evidence="1">Uncharacterized protein</fullName>
    </submittedName>
</protein>
<dbReference type="AlphaFoldDB" id="A0A7J9CL56"/>
<dbReference type="EMBL" id="JABEZY010000011">
    <property type="protein sequence ID" value="MBA0749222.1"/>
    <property type="molecule type" value="Genomic_DNA"/>
</dbReference>
<accession>A0A7J9CL56</accession>
<name>A0A7J9CL56_GOSGO</name>
<proteinExistence type="predicted"/>
<organism evidence="1 2">
    <name type="scientific">Gossypium gossypioides</name>
    <name type="common">Mexican cotton</name>
    <name type="synonym">Selera gossypioides</name>
    <dbReference type="NCBI Taxonomy" id="34282"/>
    <lineage>
        <taxon>Eukaryota</taxon>
        <taxon>Viridiplantae</taxon>
        <taxon>Streptophyta</taxon>
        <taxon>Embryophyta</taxon>
        <taxon>Tracheophyta</taxon>
        <taxon>Spermatophyta</taxon>
        <taxon>Magnoliopsida</taxon>
        <taxon>eudicotyledons</taxon>
        <taxon>Gunneridae</taxon>
        <taxon>Pentapetalae</taxon>
        <taxon>rosids</taxon>
        <taxon>malvids</taxon>
        <taxon>Malvales</taxon>
        <taxon>Malvaceae</taxon>
        <taxon>Malvoideae</taxon>
        <taxon>Gossypium</taxon>
    </lineage>
</organism>
<keyword evidence="2" id="KW-1185">Reference proteome</keyword>
<gene>
    <name evidence="1" type="ORF">Gogos_003171</name>
</gene>
<comment type="caution">
    <text evidence="1">The sequence shown here is derived from an EMBL/GenBank/DDBJ whole genome shotgun (WGS) entry which is preliminary data.</text>
</comment>
<evidence type="ECO:0000313" key="1">
    <source>
        <dbReference type="EMBL" id="MBA0749222.1"/>
    </source>
</evidence>
<feature type="non-terminal residue" evidence="1">
    <location>
        <position position="36"/>
    </location>
</feature>